<feature type="binding site" evidence="8">
    <location>
        <position position="180"/>
    </location>
    <ligand>
        <name>substrate</name>
    </ligand>
</feature>
<keyword evidence="1 8" id="KW-0963">Cytoplasm</keyword>
<evidence type="ECO:0000256" key="7">
    <source>
        <dbReference type="ARBA" id="ARBA00048117"/>
    </source>
</evidence>
<dbReference type="PANTHER" id="PTHR11735:SF6">
    <property type="entry name" value="TRNA N6-ADENOSINE THREONYLCARBAMOYLTRANSFERASE, MITOCHONDRIAL"/>
    <property type="match status" value="1"/>
</dbReference>
<feature type="binding site" evidence="8">
    <location>
        <position position="111"/>
    </location>
    <ligand>
        <name>Fe cation</name>
        <dbReference type="ChEBI" id="CHEBI:24875"/>
    </ligand>
</feature>
<accession>A0A133PQ73</accession>
<feature type="binding site" evidence="8">
    <location>
        <position position="184"/>
    </location>
    <ligand>
        <name>substrate</name>
    </ligand>
</feature>
<sequence>MKVLAVESSCDETSVAVVEDGRKVYSNVIASQIDTHKKFGGVVPEIASRQHVEAINTVLKEGLDEAGVDLKDIDIIAATKGPGLIGALLVGLSAGKTLALATNKPFVGVNHIVGHVCANYISFKELEPPFIGLIISGGHTYLIEVKDYVDFTLHGRTVDDAVGEAFDKVARAMGIGYPGGPIVDKLAKEGKETIDFPRVMIKEDNYNFSFSGLKTAVLNYLNSTKLRGEEIVKEDVCKSFQEAVVDVLLEKSFRLAREKGMDKIVLCGGVSANSRIREAFEEKGKEEDIKIFYPELKLCTDNAAMIASAAYYEYMAGKLDQENFANPNLGLE</sequence>
<dbReference type="InterPro" id="IPR017861">
    <property type="entry name" value="KAE1/TsaD"/>
</dbReference>
<dbReference type="InterPro" id="IPR043129">
    <property type="entry name" value="ATPase_NBD"/>
</dbReference>
<feature type="binding site" evidence="8">
    <location>
        <position position="273"/>
    </location>
    <ligand>
        <name>substrate</name>
    </ligand>
</feature>
<dbReference type="FunFam" id="3.30.420.40:FF:000040">
    <property type="entry name" value="tRNA N6-adenosine threonylcarbamoyltransferase"/>
    <property type="match status" value="1"/>
</dbReference>
<comment type="subcellular location">
    <subcellularLocation>
        <location evidence="8">Cytoplasm</location>
    </subcellularLocation>
</comment>
<keyword evidence="10" id="KW-0645">Protease</keyword>
<evidence type="ECO:0000313" key="11">
    <source>
        <dbReference type="Proteomes" id="UP000070174"/>
    </source>
</evidence>
<dbReference type="AlphaFoldDB" id="A0A133PQ73"/>
<dbReference type="Pfam" id="PF00814">
    <property type="entry name" value="TsaD"/>
    <property type="match status" value="1"/>
</dbReference>
<organism evidence="10">
    <name type="scientific">Peptoniphilus harei</name>
    <dbReference type="NCBI Taxonomy" id="54005"/>
    <lineage>
        <taxon>Bacteria</taxon>
        <taxon>Bacillati</taxon>
        <taxon>Bacillota</taxon>
        <taxon>Tissierellia</taxon>
        <taxon>Tissierellales</taxon>
        <taxon>Peptoniphilaceae</taxon>
        <taxon>Peptoniphilus</taxon>
    </lineage>
</organism>
<proteinExistence type="inferred from homology"/>
<dbReference type="GO" id="GO:0006508">
    <property type="term" value="P:proteolysis"/>
    <property type="evidence" value="ECO:0007669"/>
    <property type="project" value="UniProtKB-KW"/>
</dbReference>
<dbReference type="GO" id="GO:0008233">
    <property type="term" value="F:peptidase activity"/>
    <property type="evidence" value="ECO:0007669"/>
    <property type="project" value="UniProtKB-KW"/>
</dbReference>
<dbReference type="CDD" id="cd24133">
    <property type="entry name" value="ASKHA_NBD_TsaD_bac"/>
    <property type="match status" value="1"/>
</dbReference>
<dbReference type="GO" id="GO:0005506">
    <property type="term" value="F:iron ion binding"/>
    <property type="evidence" value="ECO:0007669"/>
    <property type="project" value="UniProtKB-UniRule"/>
</dbReference>
<dbReference type="NCBIfam" id="TIGR03723">
    <property type="entry name" value="T6A_TsaD_YgjD"/>
    <property type="match status" value="1"/>
</dbReference>
<dbReference type="GO" id="GO:0005737">
    <property type="term" value="C:cytoplasm"/>
    <property type="evidence" value="ECO:0007669"/>
    <property type="project" value="UniProtKB-SubCell"/>
</dbReference>
<dbReference type="FunFam" id="3.30.420.40:FF:000012">
    <property type="entry name" value="tRNA N6-adenosine threonylcarbamoyltransferase"/>
    <property type="match status" value="1"/>
</dbReference>
<keyword evidence="5 8" id="KW-0408">Iron</keyword>
<dbReference type="GO" id="GO:0061711">
    <property type="term" value="F:tRNA N(6)-L-threonylcarbamoyladenine synthase activity"/>
    <property type="evidence" value="ECO:0007669"/>
    <property type="project" value="UniProtKB-EC"/>
</dbReference>
<dbReference type="GO" id="GO:0002949">
    <property type="term" value="P:tRNA threonylcarbamoyladenosine modification"/>
    <property type="evidence" value="ECO:0007669"/>
    <property type="project" value="UniProtKB-UniRule"/>
</dbReference>
<dbReference type="EMBL" id="LRQE01000024">
    <property type="protein sequence ID" value="KXA30793.1"/>
    <property type="molecule type" value="Genomic_DNA"/>
</dbReference>
<dbReference type="InterPro" id="IPR022450">
    <property type="entry name" value="TsaD"/>
</dbReference>
<reference evidence="10 11" key="1">
    <citation type="submission" date="2016-01" db="EMBL/GenBank/DDBJ databases">
        <authorList>
            <person name="Oliw E.H."/>
        </authorList>
    </citation>
    <scope>NUCLEOTIDE SEQUENCE [LARGE SCALE GENOMIC DNA]</scope>
    <source>
        <strain evidence="10 11">CMW7756A</strain>
    </source>
</reference>
<protein>
    <recommendedName>
        <fullName evidence="8">tRNA N6-adenosine threonylcarbamoyltransferase</fullName>
        <ecNumber evidence="8">2.3.1.234</ecNumber>
    </recommendedName>
    <alternativeName>
        <fullName evidence="8">N6-L-threonylcarbamoyladenine synthase</fullName>
        <shortName evidence="8">t(6)A synthase</shortName>
    </alternativeName>
    <alternativeName>
        <fullName evidence="8">t(6)A37 threonylcarbamoyladenosine biosynthesis protein TsaD</fullName>
    </alternativeName>
    <alternativeName>
        <fullName evidence="8">tRNA threonylcarbamoyladenosine biosynthesis protein TsaD</fullName>
    </alternativeName>
</protein>
<evidence type="ECO:0000256" key="1">
    <source>
        <dbReference type="ARBA" id="ARBA00022490"/>
    </source>
</evidence>
<feature type="binding site" evidence="8">
    <location>
        <position position="115"/>
    </location>
    <ligand>
        <name>Fe cation</name>
        <dbReference type="ChEBI" id="CHEBI:24875"/>
    </ligand>
</feature>
<keyword evidence="6 8" id="KW-0012">Acyltransferase</keyword>
<dbReference type="EC" id="2.3.1.234" evidence="8"/>
<feature type="binding site" evidence="8">
    <location>
        <begin position="134"/>
        <end position="138"/>
    </location>
    <ligand>
        <name>substrate</name>
    </ligand>
</feature>
<dbReference type="InterPro" id="IPR000905">
    <property type="entry name" value="Gcp-like_dom"/>
</dbReference>
<evidence type="ECO:0000313" key="10">
    <source>
        <dbReference type="EMBL" id="KXA30793.1"/>
    </source>
</evidence>
<comment type="similarity">
    <text evidence="8">Belongs to the KAE1 / TsaD family.</text>
</comment>
<comment type="catalytic activity">
    <reaction evidence="7 8">
        <text>L-threonylcarbamoyladenylate + adenosine(37) in tRNA = N(6)-L-threonylcarbamoyladenosine(37) in tRNA + AMP + H(+)</text>
        <dbReference type="Rhea" id="RHEA:37059"/>
        <dbReference type="Rhea" id="RHEA-COMP:10162"/>
        <dbReference type="Rhea" id="RHEA-COMP:10163"/>
        <dbReference type="ChEBI" id="CHEBI:15378"/>
        <dbReference type="ChEBI" id="CHEBI:73682"/>
        <dbReference type="ChEBI" id="CHEBI:74411"/>
        <dbReference type="ChEBI" id="CHEBI:74418"/>
        <dbReference type="ChEBI" id="CHEBI:456215"/>
        <dbReference type="EC" id="2.3.1.234"/>
    </reaction>
</comment>
<keyword evidence="3 8" id="KW-0819">tRNA processing</keyword>
<dbReference type="Proteomes" id="UP000070174">
    <property type="component" value="Unassembled WGS sequence"/>
</dbReference>
<evidence type="ECO:0000256" key="6">
    <source>
        <dbReference type="ARBA" id="ARBA00023315"/>
    </source>
</evidence>
<evidence type="ECO:0000256" key="4">
    <source>
        <dbReference type="ARBA" id="ARBA00022723"/>
    </source>
</evidence>
<feature type="binding site" evidence="8">
    <location>
        <position position="301"/>
    </location>
    <ligand>
        <name>Fe cation</name>
        <dbReference type="ChEBI" id="CHEBI:24875"/>
    </ligand>
</feature>
<comment type="caution">
    <text evidence="10">The sequence shown here is derived from an EMBL/GenBank/DDBJ whole genome shotgun (WGS) entry which is preliminary data.</text>
</comment>
<dbReference type="SUPFAM" id="SSF53067">
    <property type="entry name" value="Actin-like ATPase domain"/>
    <property type="match status" value="2"/>
</dbReference>
<keyword evidence="2 8" id="KW-0808">Transferase</keyword>
<gene>
    <name evidence="8" type="primary">tsaD</name>
    <name evidence="10" type="ORF">HMPREF3229_00801</name>
</gene>
<dbReference type="PANTHER" id="PTHR11735">
    <property type="entry name" value="TRNA N6-ADENOSINE THREONYLCARBAMOYLTRANSFERASE"/>
    <property type="match status" value="1"/>
</dbReference>
<dbReference type="RefSeq" id="WP_060799999.1">
    <property type="nucleotide sequence ID" value="NZ_KQ957097.1"/>
</dbReference>
<evidence type="ECO:0000256" key="5">
    <source>
        <dbReference type="ARBA" id="ARBA00023004"/>
    </source>
</evidence>
<dbReference type="PATRIC" id="fig|54005.3.peg.789"/>
<comment type="cofactor">
    <cofactor evidence="8">
        <name>Fe(2+)</name>
        <dbReference type="ChEBI" id="CHEBI:29033"/>
    </cofactor>
    <text evidence="8">Binds 1 Fe(2+) ion per subunit.</text>
</comment>
<keyword evidence="10" id="KW-0378">Hydrolase</keyword>
<evidence type="ECO:0000256" key="3">
    <source>
        <dbReference type="ARBA" id="ARBA00022694"/>
    </source>
</evidence>
<evidence type="ECO:0000259" key="9">
    <source>
        <dbReference type="Pfam" id="PF00814"/>
    </source>
</evidence>
<dbReference type="HAMAP" id="MF_01445">
    <property type="entry name" value="TsaD"/>
    <property type="match status" value="1"/>
</dbReference>
<dbReference type="PRINTS" id="PR00789">
    <property type="entry name" value="OSIALOPTASE"/>
</dbReference>
<feature type="binding site" evidence="8">
    <location>
        <position position="167"/>
    </location>
    <ligand>
        <name>substrate</name>
    </ligand>
</feature>
<feature type="domain" description="Gcp-like" evidence="9">
    <location>
        <begin position="23"/>
        <end position="307"/>
    </location>
</feature>
<evidence type="ECO:0000256" key="2">
    <source>
        <dbReference type="ARBA" id="ARBA00022679"/>
    </source>
</evidence>
<keyword evidence="4 8" id="KW-0479">Metal-binding</keyword>
<evidence type="ECO:0000256" key="8">
    <source>
        <dbReference type="HAMAP-Rule" id="MF_01445"/>
    </source>
</evidence>
<comment type="function">
    <text evidence="8">Required for the formation of a threonylcarbamoyl group on adenosine at position 37 (t(6)A37) in tRNAs that read codons beginning with adenine. Is involved in the transfer of the threonylcarbamoyl moiety of threonylcarbamoyl-AMP (TC-AMP) to the N6 group of A37, together with TsaE and TsaB. TsaD likely plays a direct catalytic role in this reaction.</text>
</comment>
<dbReference type="Gene3D" id="3.30.420.40">
    <property type="match status" value="2"/>
</dbReference>
<name>A0A133PQ73_9FIRM</name>
<dbReference type="NCBIfam" id="TIGR00329">
    <property type="entry name" value="gcp_kae1"/>
    <property type="match status" value="1"/>
</dbReference>